<accession>A0A4R0RSY0</accession>
<dbReference type="Pfam" id="PF00069">
    <property type="entry name" value="Pkinase"/>
    <property type="match status" value="1"/>
</dbReference>
<dbReference type="GO" id="GO:0005524">
    <property type="term" value="F:ATP binding"/>
    <property type="evidence" value="ECO:0007669"/>
    <property type="project" value="InterPro"/>
</dbReference>
<evidence type="ECO:0000256" key="4">
    <source>
        <dbReference type="ARBA" id="ARBA00048679"/>
    </source>
</evidence>
<dbReference type="InterPro" id="IPR050839">
    <property type="entry name" value="Rho-assoc_Ser/Thr_Kinase"/>
</dbReference>
<feature type="region of interest" description="Disordered" evidence="5">
    <location>
        <begin position="657"/>
        <end position="764"/>
    </location>
</feature>
<evidence type="ECO:0000256" key="2">
    <source>
        <dbReference type="ARBA" id="ARBA00038271"/>
    </source>
</evidence>
<protein>
    <recommendedName>
        <fullName evidence="6">Protein kinase domain-containing protein</fullName>
    </recommendedName>
</protein>
<dbReference type="PANTHER" id="PTHR22988:SF71">
    <property type="entry name" value="CITRON RHO-INTERACTING KINASE"/>
    <property type="match status" value="1"/>
</dbReference>
<dbReference type="GO" id="GO:0005737">
    <property type="term" value="C:cytoplasm"/>
    <property type="evidence" value="ECO:0007669"/>
    <property type="project" value="TreeGrafter"/>
</dbReference>
<dbReference type="GO" id="GO:0005856">
    <property type="term" value="C:cytoskeleton"/>
    <property type="evidence" value="ECO:0007669"/>
    <property type="project" value="TreeGrafter"/>
</dbReference>
<dbReference type="OrthoDB" id="3359639at2759"/>
<dbReference type="Gene3D" id="1.10.510.10">
    <property type="entry name" value="Transferase(Phosphotransferase) domain 1"/>
    <property type="match status" value="1"/>
</dbReference>
<dbReference type="InterPro" id="IPR008271">
    <property type="entry name" value="Ser/Thr_kinase_AS"/>
</dbReference>
<feature type="compositionally biased region" description="Low complexity" evidence="5">
    <location>
        <begin position="657"/>
        <end position="681"/>
    </location>
</feature>
<evidence type="ECO:0000313" key="8">
    <source>
        <dbReference type="Proteomes" id="UP000292702"/>
    </source>
</evidence>
<keyword evidence="1" id="KW-0597">Phosphoprotein</keyword>
<feature type="compositionally biased region" description="Low complexity" evidence="5">
    <location>
        <begin position="398"/>
        <end position="409"/>
    </location>
</feature>
<dbReference type="Gene3D" id="3.30.200.20">
    <property type="entry name" value="Phosphorylase Kinase, domain 1"/>
    <property type="match status" value="1"/>
</dbReference>
<feature type="region of interest" description="Disordered" evidence="5">
    <location>
        <begin position="469"/>
        <end position="497"/>
    </location>
</feature>
<dbReference type="InterPro" id="IPR011009">
    <property type="entry name" value="Kinase-like_dom_sf"/>
</dbReference>
<evidence type="ECO:0000256" key="1">
    <source>
        <dbReference type="ARBA" id="ARBA00022553"/>
    </source>
</evidence>
<comment type="similarity">
    <text evidence="2">Belongs to the protein kinase superfamily. STE Ser/Thr protein kinase family. COT1 subfamily.</text>
</comment>
<feature type="compositionally biased region" description="Polar residues" evidence="5">
    <location>
        <begin position="473"/>
        <end position="488"/>
    </location>
</feature>
<name>A0A4R0RSY0_9APHY</name>
<evidence type="ECO:0000313" key="7">
    <source>
        <dbReference type="EMBL" id="TCD69455.1"/>
    </source>
</evidence>
<evidence type="ECO:0000256" key="5">
    <source>
        <dbReference type="SAM" id="MobiDB-lite"/>
    </source>
</evidence>
<keyword evidence="8" id="KW-1185">Reference proteome</keyword>
<dbReference type="SUPFAM" id="SSF56112">
    <property type="entry name" value="Protein kinase-like (PK-like)"/>
    <property type="match status" value="1"/>
</dbReference>
<feature type="region of interest" description="Disordered" evidence="5">
    <location>
        <begin position="389"/>
        <end position="409"/>
    </location>
</feature>
<dbReference type="STRING" id="92696.A0A4R0RSY0"/>
<feature type="domain" description="Protein kinase" evidence="6">
    <location>
        <begin position="58"/>
        <end position="354"/>
    </location>
</feature>
<evidence type="ECO:0000256" key="3">
    <source>
        <dbReference type="ARBA" id="ARBA00047899"/>
    </source>
</evidence>
<feature type="compositionally biased region" description="Basic and acidic residues" evidence="5">
    <location>
        <begin position="805"/>
        <end position="826"/>
    </location>
</feature>
<sequence>MSISWSKRKARLIKLLDSGEDEDAVALALDRILHGQSVIGKTSKTTKADSLRFTDNDLDIIGTLEYGQFAVIDVVSCKLNGRVYARKSIEKRLALRTRDQCSPQLERDILLSALRTNTEWAPHLLCSFQTTTHLNLVMDYAEGGTLWDILESSPSDGKILEDDIRWWAPQVVSAINWCHSQGFVHRDIKPHNFVLNTNARVLLIDFGSAAPLLPAQADGSRLVPKRHCFVPCGTCDYISPEILQAHEAALVALEMSEEPVDDSRDDVTGGYGRETDWWSLGALLYEMVYGTAPFFANDIRQTYLKIMDHNNSLRFNSTVSVSGPFQDLLRRLLTDSELRLGRCSVEEIHDHPFFNGIEWSSLLSKSPPSNLHLPQFTYATPVEPLTAPTAVSGSLGESQTMSESQSSQSQSLSRGFAFSDLFQSSSLASPAAAPVRHTPSQQSGRSILREQTAASFIGFSWGPTVQALKPNEATGQHGSTTRQETINTPRPIRHTSVPLTPYTFVPLTPGPGSIKIAATPRPASQLHPFATPIRPNIMSPYGTLPRASTIRRTAPRRAVSDREAMKQLVDCVGMSARKKVLESGRKPRILNKFNFGSGSKSGSTLKELRFDRSVMVMNDTGISFKVDPGPASASTSASGSMLLMSVAGSAASGASSVMNASQSNHSQSHSQSQSHSLSLLSRASRDNNTSFFVPSEESDTSTETDIPPSPSPSPRPGSAMSMLSRRSQTPTITGSYMLRSNGTLGSRSGDTMKSNFLSPLSPVDPVWRMDGSNIPNRSPEDDDGGEGRFPMDVVEEVREVPEVARPEVRSRKPIEQRPVVSRKETEREDDPWEGLQRRHVKLMRDIAVLDCRLTDVALQIRGVS</sequence>
<feature type="region of interest" description="Disordered" evidence="5">
    <location>
        <begin position="805"/>
        <end position="831"/>
    </location>
</feature>
<feature type="region of interest" description="Disordered" evidence="5">
    <location>
        <begin position="770"/>
        <end position="789"/>
    </location>
</feature>
<evidence type="ECO:0000259" key="6">
    <source>
        <dbReference type="PROSITE" id="PS50011"/>
    </source>
</evidence>
<organism evidence="7 8">
    <name type="scientific">Steccherinum ochraceum</name>
    <dbReference type="NCBI Taxonomy" id="92696"/>
    <lineage>
        <taxon>Eukaryota</taxon>
        <taxon>Fungi</taxon>
        <taxon>Dikarya</taxon>
        <taxon>Basidiomycota</taxon>
        <taxon>Agaricomycotina</taxon>
        <taxon>Agaricomycetes</taxon>
        <taxon>Polyporales</taxon>
        <taxon>Steccherinaceae</taxon>
        <taxon>Steccherinum</taxon>
    </lineage>
</organism>
<dbReference type="PROSITE" id="PS00108">
    <property type="entry name" value="PROTEIN_KINASE_ST"/>
    <property type="match status" value="1"/>
</dbReference>
<dbReference type="AlphaFoldDB" id="A0A4R0RSY0"/>
<comment type="catalytic activity">
    <reaction evidence="3">
        <text>L-threonyl-[protein] + ATP = O-phospho-L-threonyl-[protein] + ADP + H(+)</text>
        <dbReference type="Rhea" id="RHEA:46608"/>
        <dbReference type="Rhea" id="RHEA-COMP:11060"/>
        <dbReference type="Rhea" id="RHEA-COMP:11605"/>
        <dbReference type="ChEBI" id="CHEBI:15378"/>
        <dbReference type="ChEBI" id="CHEBI:30013"/>
        <dbReference type="ChEBI" id="CHEBI:30616"/>
        <dbReference type="ChEBI" id="CHEBI:61977"/>
        <dbReference type="ChEBI" id="CHEBI:456216"/>
        <dbReference type="EC" id="2.7.11.1"/>
    </reaction>
</comment>
<dbReference type="SMART" id="SM00220">
    <property type="entry name" value="S_TKc"/>
    <property type="match status" value="1"/>
</dbReference>
<dbReference type="InterPro" id="IPR000719">
    <property type="entry name" value="Prot_kinase_dom"/>
</dbReference>
<comment type="caution">
    <text evidence="7">The sequence shown here is derived from an EMBL/GenBank/DDBJ whole genome shotgun (WGS) entry which is preliminary data.</text>
</comment>
<dbReference type="EMBL" id="RWJN01000041">
    <property type="protein sequence ID" value="TCD69455.1"/>
    <property type="molecule type" value="Genomic_DNA"/>
</dbReference>
<dbReference type="GO" id="GO:0004674">
    <property type="term" value="F:protein serine/threonine kinase activity"/>
    <property type="evidence" value="ECO:0007669"/>
    <property type="project" value="UniProtKB-EC"/>
</dbReference>
<gene>
    <name evidence="7" type="ORF">EIP91_007581</name>
</gene>
<dbReference type="PROSITE" id="PS50011">
    <property type="entry name" value="PROTEIN_KINASE_DOM"/>
    <property type="match status" value="1"/>
</dbReference>
<proteinExistence type="inferred from homology"/>
<dbReference type="PANTHER" id="PTHR22988">
    <property type="entry name" value="MYOTONIC DYSTROPHY S/T KINASE-RELATED"/>
    <property type="match status" value="1"/>
</dbReference>
<dbReference type="Proteomes" id="UP000292702">
    <property type="component" value="Unassembled WGS sequence"/>
</dbReference>
<feature type="compositionally biased region" description="Polar residues" evidence="5">
    <location>
        <begin position="724"/>
        <end position="758"/>
    </location>
</feature>
<comment type="catalytic activity">
    <reaction evidence="4">
        <text>L-seryl-[protein] + ATP = O-phospho-L-seryl-[protein] + ADP + H(+)</text>
        <dbReference type="Rhea" id="RHEA:17989"/>
        <dbReference type="Rhea" id="RHEA-COMP:9863"/>
        <dbReference type="Rhea" id="RHEA-COMP:11604"/>
        <dbReference type="ChEBI" id="CHEBI:15378"/>
        <dbReference type="ChEBI" id="CHEBI:29999"/>
        <dbReference type="ChEBI" id="CHEBI:30616"/>
        <dbReference type="ChEBI" id="CHEBI:83421"/>
        <dbReference type="ChEBI" id="CHEBI:456216"/>
        <dbReference type="EC" id="2.7.11.1"/>
    </reaction>
</comment>
<reference evidence="7 8" key="1">
    <citation type="submission" date="2018-11" db="EMBL/GenBank/DDBJ databases">
        <title>Genome assembly of Steccherinum ochraceum LE-BIN_3174, the white-rot fungus of the Steccherinaceae family (The Residual Polyporoid clade, Polyporales, Basidiomycota).</title>
        <authorList>
            <person name="Fedorova T.V."/>
            <person name="Glazunova O.A."/>
            <person name="Landesman E.O."/>
            <person name="Moiseenko K.V."/>
            <person name="Psurtseva N.V."/>
            <person name="Savinova O.S."/>
            <person name="Shakhova N.V."/>
            <person name="Tyazhelova T.V."/>
            <person name="Vasina D.V."/>
        </authorList>
    </citation>
    <scope>NUCLEOTIDE SEQUENCE [LARGE SCALE GENOMIC DNA]</scope>
    <source>
        <strain evidence="7 8">LE-BIN_3174</strain>
    </source>
</reference>
<dbReference type="GO" id="GO:0031032">
    <property type="term" value="P:actomyosin structure organization"/>
    <property type="evidence" value="ECO:0007669"/>
    <property type="project" value="TreeGrafter"/>
</dbReference>